<keyword evidence="2" id="KW-1185">Reference proteome</keyword>
<evidence type="ECO:0000313" key="2">
    <source>
        <dbReference type="Proteomes" id="UP001472677"/>
    </source>
</evidence>
<name>A0ABR2AU92_9ROSI</name>
<dbReference type="Proteomes" id="UP001472677">
    <property type="component" value="Unassembled WGS sequence"/>
</dbReference>
<dbReference type="EMBL" id="JBBPBM010000329">
    <property type="protein sequence ID" value="KAK8497125.1"/>
    <property type="molecule type" value="Genomic_DNA"/>
</dbReference>
<organism evidence="1 2">
    <name type="scientific">Hibiscus sabdariffa</name>
    <name type="common">roselle</name>
    <dbReference type="NCBI Taxonomy" id="183260"/>
    <lineage>
        <taxon>Eukaryota</taxon>
        <taxon>Viridiplantae</taxon>
        <taxon>Streptophyta</taxon>
        <taxon>Embryophyta</taxon>
        <taxon>Tracheophyta</taxon>
        <taxon>Spermatophyta</taxon>
        <taxon>Magnoliopsida</taxon>
        <taxon>eudicotyledons</taxon>
        <taxon>Gunneridae</taxon>
        <taxon>Pentapetalae</taxon>
        <taxon>rosids</taxon>
        <taxon>malvids</taxon>
        <taxon>Malvales</taxon>
        <taxon>Malvaceae</taxon>
        <taxon>Malvoideae</taxon>
        <taxon>Hibiscus</taxon>
    </lineage>
</organism>
<sequence length="254" mass="28457">MWIPRLSNQPSVLEVIPIFNNEYDARGSLPLKVSLEKLCHHQYLNDWTPRKSTFKLVCILCLPQLKESLESIRLVACKTDEMEAIGCNLARQGKLIELASLLMVAPEKLIVTTSPGSKDLCSNAIRRCIMSDLQVLLDSEDGRRSRLKIVGEIQNLLEKAGFAMKHNDINLNGIKCFSPTMDPVDYPRLPSALLPHQFSVAERGSRSFHMMVLGNLTCRDPRVSTLTGISTVSGKNRRWFLSLGVAITNVIKRV</sequence>
<reference evidence="1 2" key="1">
    <citation type="journal article" date="2024" name="G3 (Bethesda)">
        <title>Genome assembly of Hibiscus sabdariffa L. provides insights into metabolisms of medicinal natural products.</title>
        <authorList>
            <person name="Kim T."/>
        </authorList>
    </citation>
    <scope>NUCLEOTIDE SEQUENCE [LARGE SCALE GENOMIC DNA]</scope>
    <source>
        <strain evidence="1">TK-2024</strain>
        <tissue evidence="1">Old leaves</tissue>
    </source>
</reference>
<gene>
    <name evidence="1" type="ORF">V6N12_019280</name>
</gene>
<evidence type="ECO:0000313" key="1">
    <source>
        <dbReference type="EMBL" id="KAK8497125.1"/>
    </source>
</evidence>
<accession>A0ABR2AU92</accession>
<proteinExistence type="predicted"/>
<protein>
    <submittedName>
        <fullName evidence="1">Uncharacterized protein</fullName>
    </submittedName>
</protein>
<comment type="caution">
    <text evidence="1">The sequence shown here is derived from an EMBL/GenBank/DDBJ whole genome shotgun (WGS) entry which is preliminary data.</text>
</comment>